<proteinExistence type="predicted"/>
<dbReference type="PANTHER" id="PTHR11474">
    <property type="entry name" value="TYROSINASE FAMILY MEMBER"/>
    <property type="match status" value="1"/>
</dbReference>
<dbReference type="PROSITE" id="PS51257">
    <property type="entry name" value="PROKAR_LIPOPROTEIN"/>
    <property type="match status" value="1"/>
</dbReference>
<gene>
    <name evidence="5" type="ORF">JMN32_19495</name>
</gene>
<reference evidence="5" key="1">
    <citation type="submission" date="2021-01" db="EMBL/GenBank/DDBJ databases">
        <title>Fulvivirga kasyanovii gen. nov., sp nov., a novel member of the phylum Bacteroidetes isolated from seawater in a mussel farm.</title>
        <authorList>
            <person name="Zhao L.-H."/>
            <person name="Wang Z.-J."/>
        </authorList>
    </citation>
    <scope>NUCLEOTIDE SEQUENCE</scope>
    <source>
        <strain evidence="5">29W222</strain>
    </source>
</reference>
<evidence type="ECO:0000259" key="4">
    <source>
        <dbReference type="PROSITE" id="PS00498"/>
    </source>
</evidence>
<sequence>MKTTKLKLLFSLSASFILFSCGPKESNTDTNETVMEVGYERVNANTNANADKVLDLYAYGMAITKGLKCTDPASWYYQGSMHSVPPRDEIEGPTVELCAPYNSIAPLKAWNSCPHMYPTHQQLNFLTWHRLYIYYYERNIRHHIANGGAGLPGLGDSIASQFSLPYWDYTDQGEMPKPFTQESYSFETVKLAKNPLYEIGRSPTLMKQLPIDYNSTDSIAVTLPDGSVKNLCIKTMQQALDISDFLSLPDVSEFSRGLEDRLHNVMHDYIGGAVDSLDLTHDLYNRIYQSTKSGFGLMGQIPSAGFDPIFFLHHANVDRMFAAWEATYGPITIEDMNTYAGKWDSIKHIYQFWDTPTDSWVTYNSMQEMLDAAHDIDYTYEQLPTVPQKMLSAKQKAKATQLLHEEVKKMPEVLDEVGKPHAIPLVKAQGLKANAGEVRYTIEVNLKFGRNMFQQLAVFSIPSNMDWNACNLDDAFVHGITAVFGSTHPMEHAGHSMGAMVNGQEFSHTFVFDVTEAVRKLPAGEALEVYVVPMNTKNGPDFYLTEIKLYEHTF</sequence>
<keyword evidence="2" id="KW-0186">Copper</keyword>
<accession>A0A937KDI5</accession>
<dbReference type="InterPro" id="IPR008922">
    <property type="entry name" value="Di-copper_centre_dom_sf"/>
</dbReference>
<evidence type="ECO:0000313" key="5">
    <source>
        <dbReference type="EMBL" id="MBL6448504.1"/>
    </source>
</evidence>
<feature type="signal peptide" evidence="3">
    <location>
        <begin position="1"/>
        <end position="20"/>
    </location>
</feature>
<protein>
    <submittedName>
        <fullName evidence="5">Tyrosinase family protein</fullName>
    </submittedName>
</protein>
<dbReference type="PROSITE" id="PS00498">
    <property type="entry name" value="TYROSINASE_2"/>
    <property type="match status" value="1"/>
</dbReference>
<evidence type="ECO:0000256" key="1">
    <source>
        <dbReference type="ARBA" id="ARBA00022723"/>
    </source>
</evidence>
<dbReference type="InterPro" id="IPR050316">
    <property type="entry name" value="Tyrosinase/Hemocyanin"/>
</dbReference>
<keyword evidence="1" id="KW-0479">Metal-binding</keyword>
<organism evidence="5 6">
    <name type="scientific">Fulvivirga marina</name>
    <dbReference type="NCBI Taxonomy" id="2494733"/>
    <lineage>
        <taxon>Bacteria</taxon>
        <taxon>Pseudomonadati</taxon>
        <taxon>Bacteroidota</taxon>
        <taxon>Cytophagia</taxon>
        <taxon>Cytophagales</taxon>
        <taxon>Fulvivirgaceae</taxon>
        <taxon>Fulvivirga</taxon>
    </lineage>
</organism>
<evidence type="ECO:0000256" key="2">
    <source>
        <dbReference type="ARBA" id="ARBA00023008"/>
    </source>
</evidence>
<dbReference type="PRINTS" id="PR00092">
    <property type="entry name" value="TYROSINASE"/>
</dbReference>
<evidence type="ECO:0000256" key="3">
    <source>
        <dbReference type="SAM" id="SignalP"/>
    </source>
</evidence>
<dbReference type="GO" id="GO:0046872">
    <property type="term" value="F:metal ion binding"/>
    <property type="evidence" value="ECO:0007669"/>
    <property type="project" value="UniProtKB-KW"/>
</dbReference>
<feature type="domain" description="Tyrosinase copper-binding" evidence="4">
    <location>
        <begin position="307"/>
        <end position="318"/>
    </location>
</feature>
<evidence type="ECO:0000313" key="6">
    <source>
        <dbReference type="Proteomes" id="UP000614216"/>
    </source>
</evidence>
<dbReference type="Proteomes" id="UP000614216">
    <property type="component" value="Unassembled WGS sequence"/>
</dbReference>
<keyword evidence="3" id="KW-0732">Signal</keyword>
<dbReference type="SUPFAM" id="SSF48056">
    <property type="entry name" value="Di-copper centre-containing domain"/>
    <property type="match status" value="1"/>
</dbReference>
<dbReference type="PANTHER" id="PTHR11474:SF76">
    <property type="entry name" value="SHKT DOMAIN-CONTAINING PROTEIN"/>
    <property type="match status" value="1"/>
</dbReference>
<dbReference type="GO" id="GO:0016491">
    <property type="term" value="F:oxidoreductase activity"/>
    <property type="evidence" value="ECO:0007669"/>
    <property type="project" value="InterPro"/>
</dbReference>
<dbReference type="Gene3D" id="1.10.1280.10">
    <property type="entry name" value="Di-copper center containing domain from catechol oxidase"/>
    <property type="match status" value="1"/>
</dbReference>
<comment type="caution">
    <text evidence="5">The sequence shown here is derived from an EMBL/GenBank/DDBJ whole genome shotgun (WGS) entry which is preliminary data.</text>
</comment>
<feature type="chain" id="PRO_5037739655" evidence="3">
    <location>
        <begin position="21"/>
        <end position="554"/>
    </location>
</feature>
<dbReference type="EMBL" id="JAEUGD010000064">
    <property type="protein sequence ID" value="MBL6448504.1"/>
    <property type="molecule type" value="Genomic_DNA"/>
</dbReference>
<name>A0A937KDI5_9BACT</name>
<dbReference type="Pfam" id="PF00264">
    <property type="entry name" value="Tyrosinase"/>
    <property type="match status" value="1"/>
</dbReference>
<dbReference type="AlphaFoldDB" id="A0A937KDI5"/>
<keyword evidence="6" id="KW-1185">Reference proteome</keyword>
<dbReference type="RefSeq" id="WP_202858040.1">
    <property type="nucleotide sequence ID" value="NZ_JAEUGD010000064.1"/>
</dbReference>
<dbReference type="InterPro" id="IPR002227">
    <property type="entry name" value="Tyrosinase_Cu-bd"/>
</dbReference>